<evidence type="ECO:0000256" key="6">
    <source>
        <dbReference type="ARBA" id="ARBA00022801"/>
    </source>
</evidence>
<evidence type="ECO:0000256" key="1">
    <source>
        <dbReference type="ARBA" id="ARBA00001452"/>
    </source>
</evidence>
<keyword evidence="13" id="KW-1133">Transmembrane helix</keyword>
<dbReference type="PANTHER" id="PTHR12145:SF36">
    <property type="entry name" value="MANNAN ENDO-1,6-ALPHA-MANNOSIDASE DCW1"/>
    <property type="match status" value="1"/>
</dbReference>
<keyword evidence="8" id="KW-0325">Glycoprotein</keyword>
<dbReference type="SUPFAM" id="SSF48208">
    <property type="entry name" value="Six-hairpin glycosidases"/>
    <property type="match status" value="1"/>
</dbReference>
<dbReference type="Gene3D" id="1.50.10.20">
    <property type="match status" value="1"/>
</dbReference>
<evidence type="ECO:0000256" key="14">
    <source>
        <dbReference type="SAM" id="SignalP"/>
    </source>
</evidence>
<dbReference type="EC" id="3.2.1.101" evidence="4 11"/>
<dbReference type="RefSeq" id="XP_043050334.1">
    <property type="nucleotide sequence ID" value="XM_043195137.1"/>
</dbReference>
<evidence type="ECO:0000256" key="2">
    <source>
        <dbReference type="ARBA" id="ARBA00004308"/>
    </source>
</evidence>
<name>A0A9P7VBC3_9ASCO</name>
<feature type="region of interest" description="Disordered" evidence="12">
    <location>
        <begin position="399"/>
        <end position="423"/>
    </location>
</feature>
<evidence type="ECO:0000256" key="10">
    <source>
        <dbReference type="ARBA" id="ARBA00023316"/>
    </source>
</evidence>
<evidence type="ECO:0000313" key="15">
    <source>
        <dbReference type="EMBL" id="KAG7194787.1"/>
    </source>
</evidence>
<dbReference type="GeneID" id="66117842"/>
<dbReference type="GO" id="GO:0008496">
    <property type="term" value="F:mannan endo-1,6-alpha-mannosidase activity"/>
    <property type="evidence" value="ECO:0007669"/>
    <property type="project" value="UniProtKB-UniRule"/>
</dbReference>
<dbReference type="InterPro" id="IPR008928">
    <property type="entry name" value="6-hairpin_glycosidase_sf"/>
</dbReference>
<dbReference type="OrthoDB" id="4187847at2759"/>
<dbReference type="InterPro" id="IPR005198">
    <property type="entry name" value="Glyco_hydro_76"/>
</dbReference>
<feature type="signal peptide" evidence="14">
    <location>
        <begin position="1"/>
        <end position="20"/>
    </location>
</feature>
<dbReference type="GO" id="GO:0012505">
    <property type="term" value="C:endomembrane system"/>
    <property type="evidence" value="ECO:0007669"/>
    <property type="project" value="UniProtKB-SubCell"/>
</dbReference>
<feature type="transmembrane region" description="Helical" evidence="13">
    <location>
        <begin position="434"/>
        <end position="455"/>
    </location>
</feature>
<dbReference type="GO" id="GO:0016052">
    <property type="term" value="P:carbohydrate catabolic process"/>
    <property type="evidence" value="ECO:0007669"/>
    <property type="project" value="InterPro"/>
</dbReference>
<dbReference type="GO" id="GO:0071555">
    <property type="term" value="P:cell wall organization"/>
    <property type="evidence" value="ECO:0007669"/>
    <property type="project" value="UniProtKB-KW"/>
</dbReference>
<keyword evidence="16" id="KW-1185">Reference proteome</keyword>
<dbReference type="InterPro" id="IPR014480">
    <property type="entry name" value="Mannan-1_6-alpha_mannosidase"/>
</dbReference>
<evidence type="ECO:0000256" key="8">
    <source>
        <dbReference type="ARBA" id="ARBA00023180"/>
    </source>
</evidence>
<dbReference type="PIRSF" id="PIRSF016302">
    <property type="entry name" value="Man_a_manosd"/>
    <property type="match status" value="1"/>
</dbReference>
<organism evidence="15 16">
    <name type="scientific">Scheffersomyces spartinae</name>
    <dbReference type="NCBI Taxonomy" id="45513"/>
    <lineage>
        <taxon>Eukaryota</taxon>
        <taxon>Fungi</taxon>
        <taxon>Dikarya</taxon>
        <taxon>Ascomycota</taxon>
        <taxon>Saccharomycotina</taxon>
        <taxon>Pichiomycetes</taxon>
        <taxon>Debaryomycetaceae</taxon>
        <taxon>Scheffersomyces</taxon>
    </lineage>
</organism>
<comment type="subcellular location">
    <subcellularLocation>
        <location evidence="2">Endomembrane system</location>
    </subcellularLocation>
</comment>
<sequence>MMVLFIRTGAVALCVSRVMAINLNITNLTSIQEATGLILSGLMDYYQGYKKGGTVGMFTNPYYWWEAGGAWGSLIDFSYLMENDTYVDVISTSLQYQTGEQNNYMPLNQTTTEGNDDQGFWGLAVMAAAEKNFTNPKDPEKAWLALAQGVFNTMAARWDVAHCGGGLRWQIFQWNMGYDYKNSVSNGCLFNIGARLARYTGNDSYADWAEKVWDWMEEVELLKLQENWNLWFVYDGLNNTNCSHVTEIQWTYNQGLMLNGAAFLCNYTQEEKWCNRTENLLAGSVVFFNRTTENPVMYEAACQGATKSNCNNDQRSFKAYFARFLALTSVLVPSTRPTIDKYIQSSAVAAAQSCSGGTDGHTCGLNWSWKGWDGYWGLGEQMSALEVIQSLRVHDRPGPLTASTGGSSLGNPAAGFGTSNRDAEPLNLTSKDKAGAGIITALIGVSLTASFVWLII</sequence>
<keyword evidence="5 14" id="KW-0732">Signal</keyword>
<feature type="compositionally biased region" description="Polar residues" evidence="12">
    <location>
        <begin position="401"/>
        <end position="410"/>
    </location>
</feature>
<dbReference type="Pfam" id="PF03663">
    <property type="entry name" value="Glyco_hydro_76"/>
    <property type="match status" value="1"/>
</dbReference>
<dbReference type="FunFam" id="1.50.10.20:FF:000006">
    <property type="entry name" value="Mannan endo-1,6-alpha-mannosidase"/>
    <property type="match status" value="1"/>
</dbReference>
<comment type="catalytic activity">
    <reaction evidence="1 11">
        <text>Random hydrolysis of (1-&gt;6)-alpha-D-mannosidic linkages in unbranched (1-&gt;6)-mannans.</text>
        <dbReference type="EC" id="3.2.1.101"/>
    </reaction>
</comment>
<dbReference type="Proteomes" id="UP000790833">
    <property type="component" value="Unassembled WGS sequence"/>
</dbReference>
<evidence type="ECO:0000256" key="3">
    <source>
        <dbReference type="ARBA" id="ARBA00009699"/>
    </source>
</evidence>
<reference evidence="15" key="1">
    <citation type="submission" date="2021-03" db="EMBL/GenBank/DDBJ databases">
        <authorList>
            <person name="Palmer J.M."/>
        </authorList>
    </citation>
    <scope>NUCLEOTIDE SEQUENCE</scope>
    <source>
        <strain evidence="15">ARV_011</strain>
    </source>
</reference>
<protein>
    <recommendedName>
        <fullName evidence="4 11">Mannan endo-1,6-alpha-mannosidase</fullName>
        <ecNumber evidence="4 11">3.2.1.101</ecNumber>
    </recommendedName>
</protein>
<dbReference type="GO" id="GO:0007117">
    <property type="term" value="P:budding cell bud growth"/>
    <property type="evidence" value="ECO:0007669"/>
    <property type="project" value="TreeGrafter"/>
</dbReference>
<accession>A0A9P7VBC3</accession>
<keyword evidence="9 11" id="KW-0326">Glycosidase</keyword>
<evidence type="ECO:0000256" key="5">
    <source>
        <dbReference type="ARBA" id="ARBA00022729"/>
    </source>
</evidence>
<comment type="caution">
    <text evidence="15">The sequence shown here is derived from an EMBL/GenBank/DDBJ whole genome shotgun (WGS) entry which is preliminary data.</text>
</comment>
<evidence type="ECO:0000256" key="4">
    <source>
        <dbReference type="ARBA" id="ARBA00012350"/>
    </source>
</evidence>
<evidence type="ECO:0000256" key="7">
    <source>
        <dbReference type="ARBA" id="ARBA00023136"/>
    </source>
</evidence>
<comment type="similarity">
    <text evidence="3 11">Belongs to the glycosyl hydrolase 76 family.</text>
</comment>
<dbReference type="EMBL" id="JAHMUF010000006">
    <property type="protein sequence ID" value="KAG7194787.1"/>
    <property type="molecule type" value="Genomic_DNA"/>
</dbReference>
<evidence type="ECO:0000256" key="13">
    <source>
        <dbReference type="SAM" id="Phobius"/>
    </source>
</evidence>
<keyword evidence="10" id="KW-0961">Cell wall biogenesis/degradation</keyword>
<keyword evidence="13" id="KW-0812">Transmembrane</keyword>
<dbReference type="AlphaFoldDB" id="A0A9P7VBC3"/>
<gene>
    <name evidence="15" type="primary">DCW1</name>
    <name evidence="15" type="ORF">KQ657_004468</name>
</gene>
<evidence type="ECO:0000256" key="9">
    <source>
        <dbReference type="ARBA" id="ARBA00023295"/>
    </source>
</evidence>
<proteinExistence type="inferred from homology"/>
<dbReference type="GO" id="GO:0009272">
    <property type="term" value="P:fungal-type cell wall biogenesis"/>
    <property type="evidence" value="ECO:0007669"/>
    <property type="project" value="TreeGrafter"/>
</dbReference>
<feature type="chain" id="PRO_5040500894" description="Mannan endo-1,6-alpha-mannosidase" evidence="14">
    <location>
        <begin position="21"/>
        <end position="456"/>
    </location>
</feature>
<evidence type="ECO:0000256" key="12">
    <source>
        <dbReference type="SAM" id="MobiDB-lite"/>
    </source>
</evidence>
<evidence type="ECO:0000313" key="16">
    <source>
        <dbReference type="Proteomes" id="UP000790833"/>
    </source>
</evidence>
<evidence type="ECO:0000256" key="11">
    <source>
        <dbReference type="PIRNR" id="PIRNR016302"/>
    </source>
</evidence>
<dbReference type="PANTHER" id="PTHR12145">
    <property type="entry name" value="MANNAN ENDO-1,6-ALPHA-MANNOSIDASE DCW1"/>
    <property type="match status" value="1"/>
</dbReference>
<keyword evidence="7 13" id="KW-0472">Membrane</keyword>
<keyword evidence="6 11" id="KW-0378">Hydrolase</keyword>